<proteinExistence type="predicted"/>
<evidence type="ECO:0000256" key="1">
    <source>
        <dbReference type="SAM" id="MobiDB-lite"/>
    </source>
</evidence>
<reference evidence="3" key="2">
    <citation type="submission" date="2023-06" db="EMBL/GenBank/DDBJ databases">
        <authorList>
            <consortium name="Lawrence Berkeley National Laboratory"/>
            <person name="Haridas S."/>
            <person name="Hensen N."/>
            <person name="Bonometti L."/>
            <person name="Westerberg I."/>
            <person name="Brannstrom I.O."/>
            <person name="Guillou S."/>
            <person name="Cros-Aarteil S."/>
            <person name="Calhoun S."/>
            <person name="Kuo A."/>
            <person name="Mondo S."/>
            <person name="Pangilinan J."/>
            <person name="Riley R."/>
            <person name="Labutti K."/>
            <person name="Andreopoulos B."/>
            <person name="Lipzen A."/>
            <person name="Chen C."/>
            <person name="Yanf M."/>
            <person name="Daum C."/>
            <person name="Ng V."/>
            <person name="Clum A."/>
            <person name="Steindorff A."/>
            <person name="Ohm R."/>
            <person name="Martin F."/>
            <person name="Silar P."/>
            <person name="Natvig D."/>
            <person name="Lalanne C."/>
            <person name="Gautier V."/>
            <person name="Ament-Velasquez S.L."/>
            <person name="Kruys A."/>
            <person name="Hutchinson M.I."/>
            <person name="Powell A.J."/>
            <person name="Barry K."/>
            <person name="Miller A.N."/>
            <person name="Grigoriev I.V."/>
            <person name="Debuchy R."/>
            <person name="Gladieux P."/>
            <person name="Thoren M.H."/>
            <person name="Johannesson H."/>
        </authorList>
    </citation>
    <scope>NUCLEOTIDE SEQUENCE</scope>
    <source>
        <strain evidence="3">CBS 118394</strain>
    </source>
</reference>
<sequence length="633" mass="68074">MVYRHMHFGAAVLALALGASARILTPTARKTGGSDGFGNIQVANLDDSTQFNEDRTQIIYEDPDSDFAQTMFCKKSLGAKFTFSADGKWVGCCLPGQTLEGSPETAFDCCGAGHKLVGSKATGYRCCPSGEEWDGEKCKRTAPVCQNGKSLVDGKCVCPPGTVETTGGACEPQDVPSPDPDCPSGVTAGKCYLFKMPNGEYLGYNNNGYYSASKPSNSFQPGKFKLCKDQSCAPGTPVNPGDPVRIQDLHGQANSGKDPNNWLNGAQNGGHIGKTADYPSAGVFTVTKWTSGKHCLGGVESGVGPTCPSNDPAITFNTMDQESCVPVQLESVPCTIRDVSNNCLWTENQQSCPVGHDCVPAGAGTGSGTGISCPPACPLGFQCVPVEREGGGGGGNGNHHGGGGGNIWTPTCPPGQSWKTGKCLLPITDCADRARPEFGDTSYNPADFPCSPSTPGHTQPCRGDQLLGWTRAQLNWVYPNHWQPEPPKPVDIPVNYDFDIMMTIVDIEAQSEHFLLKLDGEFFGETGGETEYRNVYDGYNRDPEWCLKRGYTRGYFRIPKGKHTITVEWPKGTGRYKYPNGVTPWSYGVANYRFDKLCDPDNCPPDCVAQKQEEAEKARKELAQKGGRQHDDL</sequence>
<keyword evidence="4" id="KW-1185">Reference proteome</keyword>
<gene>
    <name evidence="3" type="ORF">B0H66DRAFT_308713</name>
</gene>
<comment type="caution">
    <text evidence="3">The sequence shown here is derived from an EMBL/GenBank/DDBJ whole genome shotgun (WGS) entry which is preliminary data.</text>
</comment>
<accession>A0AAE0I2I4</accession>
<reference evidence="3" key="1">
    <citation type="journal article" date="2023" name="Mol. Phylogenet. Evol.">
        <title>Genome-scale phylogeny and comparative genomics of the fungal order Sordariales.</title>
        <authorList>
            <person name="Hensen N."/>
            <person name="Bonometti L."/>
            <person name="Westerberg I."/>
            <person name="Brannstrom I.O."/>
            <person name="Guillou S."/>
            <person name="Cros-Aarteil S."/>
            <person name="Calhoun S."/>
            <person name="Haridas S."/>
            <person name="Kuo A."/>
            <person name="Mondo S."/>
            <person name="Pangilinan J."/>
            <person name="Riley R."/>
            <person name="LaButti K."/>
            <person name="Andreopoulos B."/>
            <person name="Lipzen A."/>
            <person name="Chen C."/>
            <person name="Yan M."/>
            <person name="Daum C."/>
            <person name="Ng V."/>
            <person name="Clum A."/>
            <person name="Steindorff A."/>
            <person name="Ohm R.A."/>
            <person name="Martin F."/>
            <person name="Silar P."/>
            <person name="Natvig D.O."/>
            <person name="Lalanne C."/>
            <person name="Gautier V."/>
            <person name="Ament-Velasquez S.L."/>
            <person name="Kruys A."/>
            <person name="Hutchinson M.I."/>
            <person name="Powell A.J."/>
            <person name="Barry K."/>
            <person name="Miller A.N."/>
            <person name="Grigoriev I.V."/>
            <person name="Debuchy R."/>
            <person name="Gladieux P."/>
            <person name="Hiltunen Thoren M."/>
            <person name="Johannesson H."/>
        </authorList>
    </citation>
    <scope>NUCLEOTIDE SEQUENCE</scope>
    <source>
        <strain evidence="3">CBS 118394</strain>
    </source>
</reference>
<keyword evidence="2" id="KW-0732">Signal</keyword>
<dbReference type="Proteomes" id="UP001283341">
    <property type="component" value="Unassembled WGS sequence"/>
</dbReference>
<feature type="region of interest" description="Disordered" evidence="1">
    <location>
        <begin position="614"/>
        <end position="633"/>
    </location>
</feature>
<dbReference type="AlphaFoldDB" id="A0AAE0I2I4"/>
<feature type="compositionally biased region" description="Polar residues" evidence="1">
    <location>
        <begin position="252"/>
        <end position="266"/>
    </location>
</feature>
<organism evidence="3 4">
    <name type="scientific">Apodospora peruviana</name>
    <dbReference type="NCBI Taxonomy" id="516989"/>
    <lineage>
        <taxon>Eukaryota</taxon>
        <taxon>Fungi</taxon>
        <taxon>Dikarya</taxon>
        <taxon>Ascomycota</taxon>
        <taxon>Pezizomycotina</taxon>
        <taxon>Sordariomycetes</taxon>
        <taxon>Sordariomycetidae</taxon>
        <taxon>Sordariales</taxon>
        <taxon>Lasiosphaeriaceae</taxon>
        <taxon>Apodospora</taxon>
    </lineage>
</organism>
<feature type="chain" id="PRO_5042014674" evidence="2">
    <location>
        <begin position="22"/>
        <end position="633"/>
    </location>
</feature>
<feature type="signal peptide" evidence="2">
    <location>
        <begin position="1"/>
        <end position="21"/>
    </location>
</feature>
<evidence type="ECO:0000313" key="4">
    <source>
        <dbReference type="Proteomes" id="UP001283341"/>
    </source>
</evidence>
<name>A0AAE0I2I4_9PEZI</name>
<evidence type="ECO:0000313" key="3">
    <source>
        <dbReference type="EMBL" id="KAK3316977.1"/>
    </source>
</evidence>
<feature type="region of interest" description="Disordered" evidence="1">
    <location>
        <begin position="236"/>
        <end position="268"/>
    </location>
</feature>
<evidence type="ECO:0000256" key="2">
    <source>
        <dbReference type="SAM" id="SignalP"/>
    </source>
</evidence>
<dbReference type="EMBL" id="JAUEDM010000005">
    <property type="protein sequence ID" value="KAK3316977.1"/>
    <property type="molecule type" value="Genomic_DNA"/>
</dbReference>
<protein>
    <submittedName>
        <fullName evidence="3">Uncharacterized protein</fullName>
    </submittedName>
</protein>